<dbReference type="GeneID" id="92074888"/>
<dbReference type="Proteomes" id="UP001391051">
    <property type="component" value="Unassembled WGS sequence"/>
</dbReference>
<protein>
    <recommendedName>
        <fullName evidence="3">N-acetyltransferase domain-containing protein</fullName>
    </recommendedName>
</protein>
<proteinExistence type="predicted"/>
<reference evidence="1 2" key="1">
    <citation type="submission" date="2023-01" db="EMBL/GenBank/DDBJ databases">
        <title>Analysis of 21 Apiospora genomes using comparative genomics revels a genus with tremendous synthesis potential of carbohydrate active enzymes and secondary metabolites.</title>
        <authorList>
            <person name="Sorensen T."/>
        </authorList>
    </citation>
    <scope>NUCLEOTIDE SEQUENCE [LARGE SCALE GENOMIC DNA]</scope>
    <source>
        <strain evidence="1 2">CBS 24483</strain>
    </source>
</reference>
<comment type="caution">
    <text evidence="1">The sequence shown here is derived from an EMBL/GenBank/DDBJ whole genome shotgun (WGS) entry which is preliminary data.</text>
</comment>
<name>A0ABR1QIU9_9PEZI</name>
<evidence type="ECO:0008006" key="3">
    <source>
        <dbReference type="Google" id="ProtNLM"/>
    </source>
</evidence>
<evidence type="ECO:0000313" key="2">
    <source>
        <dbReference type="Proteomes" id="UP001391051"/>
    </source>
</evidence>
<sequence>MSQFASVLELVGAPPIGAALAPLSCAGRLRIKTPIRLARVIDRAGREDGHRFGIGPELPRPREGIVPGAVEEGQCASDAENPRSHRLQNIRRLWDDGHVDLLVGIHHLKGNAPIHKGLHLPDQGQGSRVIASSPGDLVVQMAELGHDHRYLAILCIYLVGACSYARHVWSRSALEVLVSSVVPPSSRLPRAGRGLVRDAIEYVLEPLAQSELELPAHHGDAEALWDRCGFRLAMLVRGGNGSRPEVAVAVDPLTRAGWDYSGKLDAFGKFLGLRRQRRLAETKTTDRQSEENIL</sequence>
<accession>A0ABR1QIU9</accession>
<organism evidence="1 2">
    <name type="scientific">Apiospora aurea</name>
    <dbReference type="NCBI Taxonomy" id="335848"/>
    <lineage>
        <taxon>Eukaryota</taxon>
        <taxon>Fungi</taxon>
        <taxon>Dikarya</taxon>
        <taxon>Ascomycota</taxon>
        <taxon>Pezizomycotina</taxon>
        <taxon>Sordariomycetes</taxon>
        <taxon>Xylariomycetidae</taxon>
        <taxon>Amphisphaeriales</taxon>
        <taxon>Apiosporaceae</taxon>
        <taxon>Apiospora</taxon>
    </lineage>
</organism>
<keyword evidence="2" id="KW-1185">Reference proteome</keyword>
<gene>
    <name evidence="1" type="ORF">PG986_005604</name>
</gene>
<dbReference type="EMBL" id="JAQQWE010000004">
    <property type="protein sequence ID" value="KAK7956382.1"/>
    <property type="molecule type" value="Genomic_DNA"/>
</dbReference>
<evidence type="ECO:0000313" key="1">
    <source>
        <dbReference type="EMBL" id="KAK7956382.1"/>
    </source>
</evidence>
<dbReference type="RefSeq" id="XP_066701688.1">
    <property type="nucleotide sequence ID" value="XM_066841826.1"/>
</dbReference>